<evidence type="ECO:0000256" key="6">
    <source>
        <dbReference type="ARBA" id="ARBA00022692"/>
    </source>
</evidence>
<feature type="transmembrane region" description="Helical" evidence="10">
    <location>
        <begin position="81"/>
        <end position="106"/>
    </location>
</feature>
<feature type="transmembrane region" description="Helical" evidence="10">
    <location>
        <begin position="126"/>
        <end position="149"/>
    </location>
</feature>
<gene>
    <name evidence="11" type="ORF">K9V48_04765</name>
</gene>
<proteinExistence type="inferred from homology"/>
<feature type="transmembrane region" description="Helical" evidence="10">
    <location>
        <begin position="7"/>
        <end position="26"/>
    </location>
</feature>
<dbReference type="EMBL" id="JAIQUM010000007">
    <property type="protein sequence ID" value="MBZ5749569.1"/>
    <property type="molecule type" value="Genomic_DNA"/>
</dbReference>
<keyword evidence="12" id="KW-1185">Reference proteome</keyword>
<dbReference type="Pfam" id="PF01554">
    <property type="entry name" value="MatE"/>
    <property type="match status" value="2"/>
</dbReference>
<evidence type="ECO:0000256" key="8">
    <source>
        <dbReference type="ARBA" id="ARBA00023136"/>
    </source>
</evidence>
<organism evidence="11 12">
    <name type="scientific">Metabacillus rhizolycopersici</name>
    <dbReference type="NCBI Taxonomy" id="2875709"/>
    <lineage>
        <taxon>Bacteria</taxon>
        <taxon>Bacillati</taxon>
        <taxon>Bacillota</taxon>
        <taxon>Bacilli</taxon>
        <taxon>Bacillales</taxon>
        <taxon>Bacillaceae</taxon>
        <taxon>Metabacillus</taxon>
    </lineage>
</organism>
<keyword evidence="8 10" id="KW-0472">Membrane</keyword>
<reference evidence="11" key="1">
    <citation type="submission" date="2024-05" db="EMBL/GenBank/DDBJ databases">
        <title>Metabacillus sp. nov., isolated from the rhizosphere soil of tomato plants.</title>
        <authorList>
            <person name="Ma R."/>
        </authorList>
    </citation>
    <scope>NUCLEOTIDE SEQUENCE</scope>
    <source>
        <strain evidence="11">DBTR6</strain>
    </source>
</reference>
<sequence length="446" mass="49756">MNHRSYLALAIPLIISTITTPLLGVVDMAVVGQLPNPAYIGGVAIGTIIFNTMYWLFGFLRVSTSGFAAQAHGANDERQQVLALIRPLFIAFSVGISFLFLQWPILHLAFAFISPAPDVHKFASDYFSIRIWGAPFTLMNYVVIGWLIGRSHIKLSLSLQLLMNLINIILTVIFVKWFFWGVSGVAAATLISEITALILSLLMIIKALPKSFSFPTIKEIIDPVPFKKMMAMNRDLMIRTICLLIVFNLFTAKGASFGTEILAANAILIQIHYMMAYSFDGFANASSIYVGKAIGSNNESLYKKTLSLSCQWALLSSLFITGVYYLCKGYIIPLFTQTQSVIELINTYEQWIMLYPISASFGLILYGVFTGATEAKPIRNSIIYALAIFLVVLYVSVPSLQNHGLWLAFIIFSLGRSFFLAIYIPKLNRKLFSIKGDRYEDNSRIS</sequence>
<comment type="subcellular location">
    <subcellularLocation>
        <location evidence="2">Membrane</location>
        <topology evidence="2">Multi-pass membrane protein</topology>
    </subcellularLocation>
</comment>
<dbReference type="CDD" id="cd13136">
    <property type="entry name" value="MATE_DinF_like"/>
    <property type="match status" value="1"/>
</dbReference>
<name>A0ABS7UMW8_9BACI</name>
<dbReference type="RefSeq" id="WP_224137369.1">
    <property type="nucleotide sequence ID" value="NZ_JAIQUM010000007.1"/>
</dbReference>
<feature type="transmembrane region" description="Helical" evidence="10">
    <location>
        <begin position="161"/>
        <end position="179"/>
    </location>
</feature>
<dbReference type="PANTHER" id="PTHR43298">
    <property type="entry name" value="MULTIDRUG RESISTANCE PROTEIN NORM-RELATED"/>
    <property type="match status" value="1"/>
</dbReference>
<accession>A0ABS7UMW8</accession>
<evidence type="ECO:0000256" key="3">
    <source>
        <dbReference type="ARBA" id="ARBA00010199"/>
    </source>
</evidence>
<dbReference type="NCBIfam" id="TIGR00797">
    <property type="entry name" value="matE"/>
    <property type="match status" value="1"/>
</dbReference>
<comment type="caution">
    <text evidence="11">The sequence shown here is derived from an EMBL/GenBank/DDBJ whole genome shotgun (WGS) entry which is preliminary data.</text>
</comment>
<evidence type="ECO:0000256" key="10">
    <source>
        <dbReference type="SAM" id="Phobius"/>
    </source>
</evidence>
<evidence type="ECO:0000256" key="9">
    <source>
        <dbReference type="ARBA" id="ARBA00031636"/>
    </source>
</evidence>
<feature type="transmembrane region" description="Helical" evidence="10">
    <location>
        <begin position="352"/>
        <end position="369"/>
    </location>
</feature>
<feature type="transmembrane region" description="Helical" evidence="10">
    <location>
        <begin position="185"/>
        <end position="205"/>
    </location>
</feature>
<evidence type="ECO:0000256" key="4">
    <source>
        <dbReference type="ARBA" id="ARBA00020268"/>
    </source>
</evidence>
<evidence type="ECO:0000256" key="1">
    <source>
        <dbReference type="ARBA" id="ARBA00003408"/>
    </source>
</evidence>
<keyword evidence="7 10" id="KW-1133">Transmembrane helix</keyword>
<comment type="function">
    <text evidence="1">Multidrug efflux pump.</text>
</comment>
<feature type="transmembrane region" description="Helical" evidence="10">
    <location>
        <begin position="261"/>
        <end position="279"/>
    </location>
</feature>
<comment type="similarity">
    <text evidence="3">Belongs to the multi antimicrobial extrusion (MATE) (TC 2.A.66.1) family.</text>
</comment>
<evidence type="ECO:0000256" key="7">
    <source>
        <dbReference type="ARBA" id="ARBA00022989"/>
    </source>
</evidence>
<feature type="transmembrane region" description="Helical" evidence="10">
    <location>
        <begin position="403"/>
        <end position="424"/>
    </location>
</feature>
<evidence type="ECO:0000313" key="11">
    <source>
        <dbReference type="EMBL" id="MBZ5749569.1"/>
    </source>
</evidence>
<evidence type="ECO:0000313" key="12">
    <source>
        <dbReference type="Proteomes" id="UP001165287"/>
    </source>
</evidence>
<evidence type="ECO:0000256" key="5">
    <source>
        <dbReference type="ARBA" id="ARBA00022448"/>
    </source>
</evidence>
<feature type="transmembrane region" description="Helical" evidence="10">
    <location>
        <begin position="236"/>
        <end position="255"/>
    </location>
</feature>
<feature type="transmembrane region" description="Helical" evidence="10">
    <location>
        <begin position="38"/>
        <end position="60"/>
    </location>
</feature>
<dbReference type="Proteomes" id="UP001165287">
    <property type="component" value="Unassembled WGS sequence"/>
</dbReference>
<feature type="transmembrane region" description="Helical" evidence="10">
    <location>
        <begin position="381"/>
        <end position="397"/>
    </location>
</feature>
<keyword evidence="5" id="KW-0813">Transport</keyword>
<keyword evidence="6 10" id="KW-0812">Transmembrane</keyword>
<dbReference type="PANTHER" id="PTHR43298:SF2">
    <property type="entry name" value="FMN_FAD EXPORTER YEEO-RELATED"/>
    <property type="match status" value="1"/>
</dbReference>
<dbReference type="InterPro" id="IPR002528">
    <property type="entry name" value="MATE_fam"/>
</dbReference>
<dbReference type="InterPro" id="IPR050222">
    <property type="entry name" value="MATE_MdtK"/>
</dbReference>
<evidence type="ECO:0000256" key="2">
    <source>
        <dbReference type="ARBA" id="ARBA00004141"/>
    </source>
</evidence>
<feature type="transmembrane region" description="Helical" evidence="10">
    <location>
        <begin position="312"/>
        <end position="332"/>
    </location>
</feature>
<protein>
    <recommendedName>
        <fullName evidence="4">Probable multidrug resistance protein NorM</fullName>
    </recommendedName>
    <alternativeName>
        <fullName evidence="9">Multidrug-efflux transporter</fullName>
    </alternativeName>
</protein>
<dbReference type="InterPro" id="IPR044644">
    <property type="entry name" value="DinF-like"/>
</dbReference>